<dbReference type="PANTHER" id="PTHR37418">
    <property type="entry name" value="3-KETO-5-AMINOHEXANOATE CLEAVAGE ENZYME-RELATED"/>
    <property type="match status" value="1"/>
</dbReference>
<name>A0ABP9W710_9DEIO</name>
<evidence type="ECO:0000313" key="2">
    <source>
        <dbReference type="Proteomes" id="UP001401887"/>
    </source>
</evidence>
<comment type="caution">
    <text evidence="1">The sequence shown here is derived from an EMBL/GenBank/DDBJ whole genome shotgun (WGS) entry which is preliminary data.</text>
</comment>
<evidence type="ECO:0000313" key="1">
    <source>
        <dbReference type="EMBL" id="GAA5511942.1"/>
    </source>
</evidence>
<accession>A0ABP9W710</accession>
<dbReference type="Proteomes" id="UP001401887">
    <property type="component" value="Unassembled WGS sequence"/>
</dbReference>
<dbReference type="RefSeq" id="WP_345460811.1">
    <property type="nucleotide sequence ID" value="NZ_BAABRP010000001.1"/>
</dbReference>
<dbReference type="InterPro" id="IPR008567">
    <property type="entry name" value="BKACE"/>
</dbReference>
<sequence>MPPLPLLQACLNGNRPARSHPALPSTPAELAREARASVAAGAGALHLHPRDAESRESLAPEVVAAALSAVRSACPGVPIGISSGFWILADVEAQLAAARAWTVRPDFVSVNWHEPHAIPLAETLLVLNIGIEAGVWTAEAALAFLSWPGRDRALRVLVELPDREDVLSDAADILALLDRAGAAAPRLLHGEGRSAWPLLREAGRRGLASRIGLEDTLTLPDGTFARDNADLVRAARAVLASPG</sequence>
<dbReference type="Gene3D" id="3.20.20.70">
    <property type="entry name" value="Aldolase class I"/>
    <property type="match status" value="2"/>
</dbReference>
<proteinExistence type="predicted"/>
<keyword evidence="2" id="KW-1185">Reference proteome</keyword>
<reference evidence="1 2" key="1">
    <citation type="submission" date="2024-02" db="EMBL/GenBank/DDBJ databases">
        <title>Deinococcus carri NBRC 110142.</title>
        <authorList>
            <person name="Ichikawa N."/>
            <person name="Katano-Makiyama Y."/>
            <person name="Hidaka K."/>
        </authorList>
    </citation>
    <scope>NUCLEOTIDE SEQUENCE [LARGE SCALE GENOMIC DNA]</scope>
    <source>
        <strain evidence="1 2">NBRC 110142</strain>
    </source>
</reference>
<protein>
    <submittedName>
        <fullName evidence="1">3-keto-5-aminohexanoate cleavage enzyme</fullName>
    </submittedName>
</protein>
<dbReference type="EMBL" id="BAABRP010000001">
    <property type="protein sequence ID" value="GAA5511942.1"/>
    <property type="molecule type" value="Genomic_DNA"/>
</dbReference>
<organism evidence="1 2">
    <name type="scientific">Deinococcus carri</name>
    <dbReference type="NCBI Taxonomy" id="1211323"/>
    <lineage>
        <taxon>Bacteria</taxon>
        <taxon>Thermotogati</taxon>
        <taxon>Deinococcota</taxon>
        <taxon>Deinococci</taxon>
        <taxon>Deinococcales</taxon>
        <taxon>Deinococcaceae</taxon>
        <taxon>Deinococcus</taxon>
    </lineage>
</organism>
<dbReference type="PANTHER" id="PTHR37418:SF1">
    <property type="entry name" value="3-KETO-5-AMINOHEXANOATE CLEAVAGE PROTEIN"/>
    <property type="match status" value="1"/>
</dbReference>
<dbReference type="SUPFAM" id="SSF51569">
    <property type="entry name" value="Aldolase"/>
    <property type="match status" value="1"/>
</dbReference>
<gene>
    <name evidence="1" type="primary">kce</name>
    <name evidence="1" type="ORF">Dcar01_00656</name>
</gene>
<dbReference type="Pfam" id="PF05853">
    <property type="entry name" value="BKACE"/>
    <property type="match status" value="2"/>
</dbReference>
<dbReference type="InterPro" id="IPR013785">
    <property type="entry name" value="Aldolase_TIM"/>
</dbReference>